<sequence>SNVKTAEGVYKDAILKAAGIVEDKPLNDLEKTRINKGGTKAKMRNGKKT</sequence>
<name>A0ABN7XN54_GIGMA</name>
<accession>A0ABN7XN54</accession>
<proteinExistence type="predicted"/>
<keyword evidence="2" id="KW-1185">Reference proteome</keyword>
<protein>
    <submittedName>
        <fullName evidence="1">3353_t:CDS:1</fullName>
    </submittedName>
</protein>
<evidence type="ECO:0000313" key="2">
    <source>
        <dbReference type="Proteomes" id="UP000789901"/>
    </source>
</evidence>
<feature type="non-terminal residue" evidence="1">
    <location>
        <position position="1"/>
    </location>
</feature>
<dbReference type="Proteomes" id="UP000789901">
    <property type="component" value="Unassembled WGS sequence"/>
</dbReference>
<gene>
    <name evidence="1" type="ORF">GMARGA_LOCUS45288</name>
</gene>
<reference evidence="1 2" key="1">
    <citation type="submission" date="2021-06" db="EMBL/GenBank/DDBJ databases">
        <authorList>
            <person name="Kallberg Y."/>
            <person name="Tangrot J."/>
            <person name="Rosling A."/>
        </authorList>
    </citation>
    <scope>NUCLEOTIDE SEQUENCE [LARGE SCALE GENOMIC DNA]</scope>
    <source>
        <strain evidence="1 2">120-4 pot B 10/14</strain>
    </source>
</reference>
<comment type="caution">
    <text evidence="1">The sequence shown here is derived from an EMBL/GenBank/DDBJ whole genome shotgun (WGS) entry which is preliminary data.</text>
</comment>
<evidence type="ECO:0000313" key="1">
    <source>
        <dbReference type="EMBL" id="CAG8856467.1"/>
    </source>
</evidence>
<organism evidence="1 2">
    <name type="scientific">Gigaspora margarita</name>
    <dbReference type="NCBI Taxonomy" id="4874"/>
    <lineage>
        <taxon>Eukaryota</taxon>
        <taxon>Fungi</taxon>
        <taxon>Fungi incertae sedis</taxon>
        <taxon>Mucoromycota</taxon>
        <taxon>Glomeromycotina</taxon>
        <taxon>Glomeromycetes</taxon>
        <taxon>Diversisporales</taxon>
        <taxon>Gigasporaceae</taxon>
        <taxon>Gigaspora</taxon>
    </lineage>
</organism>
<dbReference type="EMBL" id="CAJVQB010160396">
    <property type="protein sequence ID" value="CAG8856467.1"/>
    <property type="molecule type" value="Genomic_DNA"/>
</dbReference>